<proteinExistence type="predicted"/>
<sequence length="194" mass="22763">MHRSSQSSSYEPDKANPNEGTESGTDNFGGYIFLDNGQVLKMPKRRQELWPSYEFSKEVALQLQLQALKVNNKPWPDHGIEIMYRFANFSPFERCLYFGRRMDLGQFERFRRVLHSPPYSTLLDHHDIEMLGSLQIDECKWLQRVRVIGSNEREERVFEFTHVQRVGGRYDGYWFCDSVICDNASFEGIKTSGF</sequence>
<name>A0A250WR19_9CHLO</name>
<evidence type="ECO:0000313" key="3">
    <source>
        <dbReference type="Proteomes" id="UP000232323"/>
    </source>
</evidence>
<evidence type="ECO:0000256" key="1">
    <source>
        <dbReference type="SAM" id="MobiDB-lite"/>
    </source>
</evidence>
<dbReference type="OrthoDB" id="10266005at2759"/>
<dbReference type="PANTHER" id="PTHR35716:SF1">
    <property type="entry name" value="OS05G0574700 PROTEIN"/>
    <property type="match status" value="1"/>
</dbReference>
<accession>A0A250WR19</accession>
<gene>
    <name evidence="2" type="ORF">CEUSTIGMA_g722.t1</name>
</gene>
<evidence type="ECO:0000313" key="2">
    <source>
        <dbReference type="EMBL" id="GAX73268.1"/>
    </source>
</evidence>
<comment type="caution">
    <text evidence="2">The sequence shown here is derived from an EMBL/GenBank/DDBJ whole genome shotgun (WGS) entry which is preliminary data.</text>
</comment>
<dbReference type="EMBL" id="BEGY01000003">
    <property type="protein sequence ID" value="GAX73268.1"/>
    <property type="molecule type" value="Genomic_DNA"/>
</dbReference>
<organism evidence="2 3">
    <name type="scientific">Chlamydomonas eustigma</name>
    <dbReference type="NCBI Taxonomy" id="1157962"/>
    <lineage>
        <taxon>Eukaryota</taxon>
        <taxon>Viridiplantae</taxon>
        <taxon>Chlorophyta</taxon>
        <taxon>core chlorophytes</taxon>
        <taxon>Chlorophyceae</taxon>
        <taxon>CS clade</taxon>
        <taxon>Chlamydomonadales</taxon>
        <taxon>Chlamydomonadaceae</taxon>
        <taxon>Chlamydomonas</taxon>
    </lineage>
</organism>
<feature type="compositionally biased region" description="Polar residues" evidence="1">
    <location>
        <begin position="1"/>
        <end position="10"/>
    </location>
</feature>
<reference evidence="2 3" key="1">
    <citation type="submission" date="2017-08" db="EMBL/GenBank/DDBJ databases">
        <title>Acidophilic green algal genome provides insights into adaptation to an acidic environment.</title>
        <authorList>
            <person name="Hirooka S."/>
            <person name="Hirose Y."/>
            <person name="Kanesaki Y."/>
            <person name="Higuchi S."/>
            <person name="Fujiwara T."/>
            <person name="Onuma R."/>
            <person name="Era A."/>
            <person name="Ohbayashi R."/>
            <person name="Uzuka A."/>
            <person name="Nozaki H."/>
            <person name="Yoshikawa H."/>
            <person name="Miyagishima S.Y."/>
        </authorList>
    </citation>
    <scope>NUCLEOTIDE SEQUENCE [LARGE SCALE GENOMIC DNA]</scope>
    <source>
        <strain evidence="2 3">NIES-2499</strain>
    </source>
</reference>
<dbReference type="Proteomes" id="UP000232323">
    <property type="component" value="Unassembled WGS sequence"/>
</dbReference>
<keyword evidence="3" id="KW-1185">Reference proteome</keyword>
<dbReference type="PANTHER" id="PTHR35716">
    <property type="entry name" value="OS05G0574700 PROTEIN-RELATED"/>
    <property type="match status" value="1"/>
</dbReference>
<protein>
    <submittedName>
        <fullName evidence="2">Uncharacterized protein</fullName>
    </submittedName>
</protein>
<feature type="region of interest" description="Disordered" evidence="1">
    <location>
        <begin position="1"/>
        <end position="29"/>
    </location>
</feature>
<dbReference type="AlphaFoldDB" id="A0A250WR19"/>